<sequence length="135" mass="15501">MMSSDAQLSLWVDIMALYFYRYANRYGKKKRSSACRATLGAGLSRCPSQYVDLDKELYFSSQKKGRTYFIIIISINRSPELDIGLMQEVPNTTVLCRFGSTGTMIMSYVHFVGIYRHCVYRCEVSIPAHWDPNVT</sequence>
<dbReference type="EMBL" id="CAKXAJ010024778">
    <property type="protein sequence ID" value="CAH2230146.1"/>
    <property type="molecule type" value="Genomic_DNA"/>
</dbReference>
<dbReference type="Proteomes" id="UP000838756">
    <property type="component" value="Unassembled WGS sequence"/>
</dbReference>
<organism evidence="1 2">
    <name type="scientific">Pararge aegeria aegeria</name>
    <dbReference type="NCBI Taxonomy" id="348720"/>
    <lineage>
        <taxon>Eukaryota</taxon>
        <taxon>Metazoa</taxon>
        <taxon>Ecdysozoa</taxon>
        <taxon>Arthropoda</taxon>
        <taxon>Hexapoda</taxon>
        <taxon>Insecta</taxon>
        <taxon>Pterygota</taxon>
        <taxon>Neoptera</taxon>
        <taxon>Endopterygota</taxon>
        <taxon>Lepidoptera</taxon>
        <taxon>Glossata</taxon>
        <taxon>Ditrysia</taxon>
        <taxon>Papilionoidea</taxon>
        <taxon>Nymphalidae</taxon>
        <taxon>Satyrinae</taxon>
        <taxon>Satyrini</taxon>
        <taxon>Parargina</taxon>
        <taxon>Pararge</taxon>
    </lineage>
</organism>
<gene>
    <name evidence="1" type="primary">jg12493</name>
    <name evidence="1" type="ORF">PAEG_LOCUS9404</name>
</gene>
<name>A0A8S4R4U1_9NEOP</name>
<evidence type="ECO:0000313" key="2">
    <source>
        <dbReference type="Proteomes" id="UP000838756"/>
    </source>
</evidence>
<reference evidence="1" key="1">
    <citation type="submission" date="2022-03" db="EMBL/GenBank/DDBJ databases">
        <authorList>
            <person name="Lindestad O."/>
        </authorList>
    </citation>
    <scope>NUCLEOTIDE SEQUENCE</scope>
</reference>
<comment type="caution">
    <text evidence="1">The sequence shown here is derived from an EMBL/GenBank/DDBJ whole genome shotgun (WGS) entry which is preliminary data.</text>
</comment>
<accession>A0A8S4R4U1</accession>
<evidence type="ECO:0000313" key="1">
    <source>
        <dbReference type="EMBL" id="CAH2230146.1"/>
    </source>
</evidence>
<dbReference type="AlphaFoldDB" id="A0A8S4R4U1"/>
<keyword evidence="2" id="KW-1185">Reference proteome</keyword>
<proteinExistence type="predicted"/>
<protein>
    <submittedName>
        <fullName evidence="1">Jg12493 protein</fullName>
    </submittedName>
</protein>